<feature type="compositionally biased region" description="Polar residues" evidence="1">
    <location>
        <begin position="216"/>
        <end position="242"/>
    </location>
</feature>
<comment type="caution">
    <text evidence="2">The sequence shown here is derived from an EMBL/GenBank/DDBJ whole genome shotgun (WGS) entry which is preliminary data.</text>
</comment>
<sequence>MPPSQRQSLGSTVSDTSNGQGFVNPMHLIWPTVSPQQRSLQPAVDKHNDVVNITHCDMRGTELMGLEEADQDKVDTTDFMMVDFGCSDNSSGATTSPDQQENIAMAGSTGRTDVFNQSSQSHILDDMQSPLKDSMNFCAALIEHYHSFKHAHRNPPHDSSPKLIEKSIQNALDHTSRLLKILEKLTAAETPAHRRQMSRQSTDDGGSSPGSAFDSGISSNLPTRPQQNQGPLMQGSMPTNHTAYAGSGCNDSTTSSTSSKHESYDVLLMTTLVTSYVYLIRMWRSVFSLLHHHLLLPTTPGHIRNLLMLPSLELGGFRILNSPSIQIRVLFELRTDLFQQIEGMLGIGNAGAYGRYGEDREQKGQVLCGNPFAGLIRETLLHQEQMRAATEDGTGDLSLKDITTKVKQLLDSQG</sequence>
<keyword evidence="3" id="KW-1185">Reference proteome</keyword>
<evidence type="ECO:0000313" key="3">
    <source>
        <dbReference type="Proteomes" id="UP000030143"/>
    </source>
</evidence>
<dbReference type="STRING" id="27334.A0A0A2J021"/>
<dbReference type="HOGENOM" id="CLU_664113_0_0_1"/>
<feature type="region of interest" description="Disordered" evidence="1">
    <location>
        <begin position="1"/>
        <end position="22"/>
    </location>
</feature>
<evidence type="ECO:0000256" key="1">
    <source>
        <dbReference type="SAM" id="MobiDB-lite"/>
    </source>
</evidence>
<proteinExistence type="predicted"/>
<dbReference type="Proteomes" id="UP000030143">
    <property type="component" value="Unassembled WGS sequence"/>
</dbReference>
<dbReference type="VEuPathDB" id="FungiDB:PEXP_074020"/>
<feature type="compositionally biased region" description="Polar residues" evidence="1">
    <location>
        <begin position="1"/>
        <end position="21"/>
    </location>
</feature>
<protein>
    <recommendedName>
        <fullName evidence="4">Aflatoxin regulatory protein</fullName>
    </recommendedName>
</protein>
<dbReference type="GeneID" id="27672884"/>
<dbReference type="AlphaFoldDB" id="A0A0A2J021"/>
<organism evidence="2 3">
    <name type="scientific">Penicillium expansum</name>
    <name type="common">Blue mold rot fungus</name>
    <dbReference type="NCBI Taxonomy" id="27334"/>
    <lineage>
        <taxon>Eukaryota</taxon>
        <taxon>Fungi</taxon>
        <taxon>Dikarya</taxon>
        <taxon>Ascomycota</taxon>
        <taxon>Pezizomycotina</taxon>
        <taxon>Eurotiomycetes</taxon>
        <taxon>Eurotiomycetidae</taxon>
        <taxon>Eurotiales</taxon>
        <taxon>Aspergillaceae</taxon>
        <taxon>Penicillium</taxon>
    </lineage>
</organism>
<dbReference type="OrthoDB" id="4222821at2759"/>
<gene>
    <name evidence="2" type="ORF">PEX2_001870</name>
</gene>
<dbReference type="EMBL" id="JQFZ01000152">
    <property type="protein sequence ID" value="KGO57213.1"/>
    <property type="molecule type" value="Genomic_DNA"/>
</dbReference>
<feature type="region of interest" description="Disordered" evidence="1">
    <location>
        <begin position="189"/>
        <end position="260"/>
    </location>
</feature>
<name>A0A0A2J021_PENEN</name>
<reference evidence="2 3" key="1">
    <citation type="journal article" date="2015" name="Mol. Plant Microbe Interact.">
        <title>Genome, transcriptome, and functional analyses of Penicillium expansum provide new insights into secondary metabolism and pathogenicity.</title>
        <authorList>
            <person name="Ballester A.R."/>
            <person name="Marcet-Houben M."/>
            <person name="Levin E."/>
            <person name="Sela N."/>
            <person name="Selma-Lazaro C."/>
            <person name="Carmona L."/>
            <person name="Wisniewski M."/>
            <person name="Droby S."/>
            <person name="Gonzalez-Candelas L."/>
            <person name="Gabaldon T."/>
        </authorList>
    </citation>
    <scope>NUCLEOTIDE SEQUENCE [LARGE SCALE GENOMIC DNA]</scope>
    <source>
        <strain evidence="2 3">MD-8</strain>
    </source>
</reference>
<evidence type="ECO:0008006" key="4">
    <source>
        <dbReference type="Google" id="ProtNLM"/>
    </source>
</evidence>
<evidence type="ECO:0000313" key="2">
    <source>
        <dbReference type="EMBL" id="KGO57213.1"/>
    </source>
</evidence>
<accession>A0A0A2J021</accession>
<dbReference type="RefSeq" id="XP_016598901.1">
    <property type="nucleotide sequence ID" value="XM_016737465.1"/>
</dbReference>
<dbReference type="PhylomeDB" id="A0A0A2J021"/>